<proteinExistence type="predicted"/>
<sequence length="52" mass="5539">MAPGVLTRLAAAEKHLHAKDPGSFQGTPGFFLSFCCKMSALSWQNAENAETA</sequence>
<dbReference type="EMBL" id="ACOP02000060">
    <property type="protein sequence ID" value="EEU96111.1"/>
    <property type="molecule type" value="Genomic_DNA"/>
</dbReference>
<evidence type="ECO:0000313" key="2">
    <source>
        <dbReference type="Proteomes" id="UP000004619"/>
    </source>
</evidence>
<reference evidence="1" key="1">
    <citation type="submission" date="2009-08" db="EMBL/GenBank/DDBJ databases">
        <authorList>
            <person name="Weinstock G."/>
            <person name="Sodergren E."/>
            <person name="Clifton S."/>
            <person name="Fulton L."/>
            <person name="Fulton B."/>
            <person name="Courtney L."/>
            <person name="Fronick C."/>
            <person name="Harrison M."/>
            <person name="Strong C."/>
            <person name="Farmer C."/>
            <person name="Delahaunty K."/>
            <person name="Markovic C."/>
            <person name="Hall O."/>
            <person name="Minx P."/>
            <person name="Tomlinson C."/>
            <person name="Mitreva M."/>
            <person name="Nelson J."/>
            <person name="Hou S."/>
            <person name="Wollam A."/>
            <person name="Pepin K.H."/>
            <person name="Johnson M."/>
            <person name="Bhonagiri V."/>
            <person name="Nash W.E."/>
            <person name="Warren W."/>
            <person name="Chinwalla A."/>
            <person name="Mardis E.R."/>
            <person name="Wilson R.K."/>
        </authorList>
    </citation>
    <scope>NUCLEOTIDE SEQUENCE [LARGE SCALE GENOMIC DNA]</scope>
    <source>
        <strain evidence="1">A2-165</strain>
    </source>
</reference>
<evidence type="ECO:0000313" key="1">
    <source>
        <dbReference type="EMBL" id="EEU96111.1"/>
    </source>
</evidence>
<protein>
    <submittedName>
        <fullName evidence="1">Uncharacterized protein</fullName>
    </submittedName>
</protein>
<accession>C7H7G8</accession>
<comment type="caution">
    <text evidence="1">The sequence shown here is derived from an EMBL/GenBank/DDBJ whole genome shotgun (WGS) entry which is preliminary data.</text>
</comment>
<dbReference type="AlphaFoldDB" id="C7H7G8"/>
<organism evidence="1 2">
    <name type="scientific">Faecalibacterium duncaniae (strain DSM 17677 / JCM 31915 / A2-165)</name>
    <name type="common">Faecalibacterium prausnitzii</name>
    <dbReference type="NCBI Taxonomy" id="411483"/>
    <lineage>
        <taxon>Bacteria</taxon>
        <taxon>Bacillati</taxon>
        <taxon>Bacillota</taxon>
        <taxon>Clostridia</taxon>
        <taxon>Eubacteriales</taxon>
        <taxon>Oscillospiraceae</taxon>
        <taxon>Faecalibacterium</taxon>
    </lineage>
</organism>
<keyword evidence="2" id="KW-1185">Reference proteome</keyword>
<name>C7H7G8_FAED2</name>
<dbReference type="Proteomes" id="UP000004619">
    <property type="component" value="Unassembled WGS sequence"/>
</dbReference>
<gene>
    <name evidence="1" type="ORF">FAEPRAA2165_02252</name>
</gene>
<dbReference type="HOGENOM" id="CLU_3080061_0_0_9"/>
<dbReference type="STRING" id="411483.FAEPRAA2165_02252"/>